<feature type="region of interest" description="Disordered" evidence="2">
    <location>
        <begin position="24"/>
        <end position="46"/>
    </location>
</feature>
<keyword evidence="1" id="KW-0175">Coiled coil</keyword>
<evidence type="ECO:0000313" key="3">
    <source>
        <dbReference type="EMBL" id="ETX29439.1"/>
    </source>
</evidence>
<dbReference type="RefSeq" id="WP_043768674.1">
    <property type="nucleotide sequence ID" value="NZ_JAME01000009.1"/>
</dbReference>
<evidence type="ECO:0008006" key="5">
    <source>
        <dbReference type="Google" id="ProtNLM"/>
    </source>
</evidence>
<accession>X7FBH1</accession>
<comment type="caution">
    <text evidence="3">The sequence shown here is derived from an EMBL/GenBank/DDBJ whole genome shotgun (WGS) entry which is preliminary data.</text>
</comment>
<dbReference type="EMBL" id="JAME01000009">
    <property type="protein sequence ID" value="ETX29439.1"/>
    <property type="molecule type" value="Genomic_DNA"/>
</dbReference>
<organism evidence="3 4">
    <name type="scientific">Roseivivax isoporae LMG 25204</name>
    <dbReference type="NCBI Taxonomy" id="1449351"/>
    <lineage>
        <taxon>Bacteria</taxon>
        <taxon>Pseudomonadati</taxon>
        <taxon>Pseudomonadota</taxon>
        <taxon>Alphaproteobacteria</taxon>
        <taxon>Rhodobacterales</taxon>
        <taxon>Roseobacteraceae</taxon>
        <taxon>Roseivivax</taxon>
    </lineage>
</organism>
<name>X7FBH1_9RHOB</name>
<protein>
    <recommendedName>
        <fullName evidence="5">Colicin transporter</fullName>
    </recommendedName>
</protein>
<feature type="coiled-coil region" evidence="1">
    <location>
        <begin position="49"/>
        <end position="125"/>
    </location>
</feature>
<keyword evidence="4" id="KW-1185">Reference proteome</keyword>
<dbReference type="eggNOG" id="COG1196">
    <property type="taxonomic scope" value="Bacteria"/>
</dbReference>
<evidence type="ECO:0000256" key="2">
    <source>
        <dbReference type="SAM" id="MobiDB-lite"/>
    </source>
</evidence>
<gene>
    <name evidence="3" type="ORF">RISW2_23170</name>
</gene>
<evidence type="ECO:0000313" key="4">
    <source>
        <dbReference type="Proteomes" id="UP000023430"/>
    </source>
</evidence>
<reference evidence="3 4" key="1">
    <citation type="submission" date="2014-01" db="EMBL/GenBank/DDBJ databases">
        <title>Roseivivax isoporae LMG 25204 Genome Sequencing.</title>
        <authorList>
            <person name="Lai Q."/>
            <person name="Li G."/>
            <person name="Shao Z."/>
        </authorList>
    </citation>
    <scope>NUCLEOTIDE SEQUENCE [LARGE SCALE GENOMIC DNA]</scope>
    <source>
        <strain evidence="3 4">LMG 25204</strain>
    </source>
</reference>
<evidence type="ECO:0000256" key="1">
    <source>
        <dbReference type="SAM" id="Coils"/>
    </source>
</evidence>
<dbReference type="Proteomes" id="UP000023430">
    <property type="component" value="Unassembled WGS sequence"/>
</dbReference>
<proteinExistence type="predicted"/>
<dbReference type="STRING" id="1449351.RISW2_23170"/>
<dbReference type="PATRIC" id="fig|1449351.3.peg.1518"/>
<dbReference type="AlphaFoldDB" id="X7FBH1"/>
<sequence length="178" mass="19137">MTEIDELERRIAAALDRIARGVEAIERPAPEPPAEPEAATADTVDPEAHAALATALEDERLANAQLEERVRALHDRQERQVADLRAQVTEGRESLAALEAELQQMRRAHETLREANAELTRALAEGAPSGTLIDAALAAELESLRAERAVETAETRAVLSALEPLLAEAAATQEGETA</sequence>
<dbReference type="OrthoDB" id="7871100at2"/>